<dbReference type="RefSeq" id="XP_060297848.1">
    <property type="nucleotide sequence ID" value="XM_060447012.1"/>
</dbReference>
<dbReference type="AlphaFoldDB" id="A0AA40DZ59"/>
<dbReference type="Proteomes" id="UP001172101">
    <property type="component" value="Unassembled WGS sequence"/>
</dbReference>
<comment type="caution">
    <text evidence="2">The sequence shown here is derived from an EMBL/GenBank/DDBJ whole genome shotgun (WGS) entry which is preliminary data.</text>
</comment>
<gene>
    <name evidence="2" type="ORF">B0T26DRAFT_800799</name>
</gene>
<name>A0AA40DZ59_9PEZI</name>
<reference evidence="2" key="1">
    <citation type="submission" date="2023-06" db="EMBL/GenBank/DDBJ databases">
        <title>Genome-scale phylogeny and comparative genomics of the fungal order Sordariales.</title>
        <authorList>
            <consortium name="Lawrence Berkeley National Laboratory"/>
            <person name="Hensen N."/>
            <person name="Bonometti L."/>
            <person name="Westerberg I."/>
            <person name="Brannstrom I.O."/>
            <person name="Guillou S."/>
            <person name="Cros-Aarteil S."/>
            <person name="Calhoun S."/>
            <person name="Haridas S."/>
            <person name="Kuo A."/>
            <person name="Mondo S."/>
            <person name="Pangilinan J."/>
            <person name="Riley R."/>
            <person name="LaButti K."/>
            <person name="Andreopoulos B."/>
            <person name="Lipzen A."/>
            <person name="Chen C."/>
            <person name="Yanf M."/>
            <person name="Daum C."/>
            <person name="Ng V."/>
            <person name="Clum A."/>
            <person name="Steindorff A."/>
            <person name="Ohm R."/>
            <person name="Martin F."/>
            <person name="Silar P."/>
            <person name="Natvig D."/>
            <person name="Lalanne C."/>
            <person name="Gautier V."/>
            <person name="Ament-velasquez S.L."/>
            <person name="Kruys A."/>
            <person name="Hutchinson M.I."/>
            <person name="Powell A.J."/>
            <person name="Barry K."/>
            <person name="Miller A.N."/>
            <person name="Grigoriev I.V."/>
            <person name="Debuchy R."/>
            <person name="Gladieux P."/>
            <person name="Thoren M.H."/>
            <person name="Johannesson H."/>
        </authorList>
    </citation>
    <scope>NUCLEOTIDE SEQUENCE</scope>
    <source>
        <strain evidence="2">SMH2392-1A</strain>
    </source>
</reference>
<feature type="region of interest" description="Disordered" evidence="1">
    <location>
        <begin position="20"/>
        <end position="58"/>
    </location>
</feature>
<sequence length="173" mass="19930">MGKAMMQPFSALHQAWKDYRAGRSMRKNATDQKEAEYAESKASEPRPRPASPRSVRPLPERGWQFDKAAEFPWCLKQVVEEESNWRGIWVLEVKDMQAMVWETVHVPKESGYGGKYQRVPTMHLPFTPERERGDLSAGGQDDLMITKNAFWYVFAAFGRAVLGEDFEEIRKGC</sequence>
<protein>
    <submittedName>
        <fullName evidence="2">Uncharacterized protein</fullName>
    </submittedName>
</protein>
<keyword evidence="3" id="KW-1185">Reference proteome</keyword>
<feature type="compositionally biased region" description="Basic and acidic residues" evidence="1">
    <location>
        <begin position="28"/>
        <end position="47"/>
    </location>
</feature>
<evidence type="ECO:0000256" key="1">
    <source>
        <dbReference type="SAM" id="MobiDB-lite"/>
    </source>
</evidence>
<organism evidence="2 3">
    <name type="scientific">Lasiosphaeria miniovina</name>
    <dbReference type="NCBI Taxonomy" id="1954250"/>
    <lineage>
        <taxon>Eukaryota</taxon>
        <taxon>Fungi</taxon>
        <taxon>Dikarya</taxon>
        <taxon>Ascomycota</taxon>
        <taxon>Pezizomycotina</taxon>
        <taxon>Sordariomycetes</taxon>
        <taxon>Sordariomycetidae</taxon>
        <taxon>Sordariales</taxon>
        <taxon>Lasiosphaeriaceae</taxon>
        <taxon>Lasiosphaeria</taxon>
    </lineage>
</organism>
<evidence type="ECO:0000313" key="2">
    <source>
        <dbReference type="EMBL" id="KAK0721924.1"/>
    </source>
</evidence>
<proteinExistence type="predicted"/>
<evidence type="ECO:0000313" key="3">
    <source>
        <dbReference type="Proteomes" id="UP001172101"/>
    </source>
</evidence>
<dbReference type="GeneID" id="85330282"/>
<dbReference type="EMBL" id="JAUIRO010000003">
    <property type="protein sequence ID" value="KAK0721924.1"/>
    <property type="molecule type" value="Genomic_DNA"/>
</dbReference>
<accession>A0AA40DZ59</accession>